<evidence type="ECO:0000256" key="1">
    <source>
        <dbReference type="SAM" id="Phobius"/>
    </source>
</evidence>
<dbReference type="Proteomes" id="UP001597343">
    <property type="component" value="Unassembled WGS sequence"/>
</dbReference>
<keyword evidence="3" id="KW-1185">Reference proteome</keyword>
<proteinExistence type="predicted"/>
<dbReference type="SUPFAM" id="SSF53474">
    <property type="entry name" value="alpha/beta-Hydrolases"/>
    <property type="match status" value="2"/>
</dbReference>
<keyword evidence="2" id="KW-0378">Hydrolase</keyword>
<dbReference type="Pfam" id="PF00756">
    <property type="entry name" value="Esterase"/>
    <property type="match status" value="2"/>
</dbReference>
<dbReference type="PANTHER" id="PTHR48098">
    <property type="entry name" value="ENTEROCHELIN ESTERASE-RELATED"/>
    <property type="match status" value="1"/>
</dbReference>
<evidence type="ECO:0000313" key="3">
    <source>
        <dbReference type="Proteomes" id="UP001597343"/>
    </source>
</evidence>
<dbReference type="PANTHER" id="PTHR48098:SF3">
    <property type="entry name" value="IRON(III) ENTEROBACTIN ESTERASE"/>
    <property type="match status" value="1"/>
</dbReference>
<dbReference type="InterPro" id="IPR000801">
    <property type="entry name" value="Esterase-like"/>
</dbReference>
<sequence>MKRLHKMTVEGRELTVYVPPSYRESEGRYPVAYIQDGGDQFAQCINYLDHLFAQGRLTELILVGIASHNRNDEYTPWPALPLVDSIPPFAGIGRAYVDEVADLIKPWIDQQYRTKREAEHTAIIGGSLGGLISLFAAYWRPETFGRIGLLSASFWYEGVMAYMKEQGDLAKEIRLFMSVGDCEGIYKHNAQKDMVQNTRNAYALLLEKGIPASQVRFVVEPEGTHDDLFMTKRFPEALQWLFPVQAEMRVAAYSIPGTEQWLMHAKRTGREYRILVAVPTTPPPEQGYPVLYSLDGNASFGSLAEAIRLQTRPPRGLPPAIIVSIAYDAVGPIVTDRRFYDYTVQADTSELRQRPDGSPWPETGGAELFLSFIEEELKPAIERRFPIDRQQQALFGHSLGGFFALHVLFSQPAAFRYYIAGSPSVWWKGHHLLQRLPELEANLLGAEAQADLLIAIGAEEKQSMVEDAERLYRMLAPYQELGLRVEHRSFEGEGHVSVIHPLISPMLRFILQK</sequence>
<dbReference type="EMBL" id="JBHUIO010000005">
    <property type="protein sequence ID" value="MFD2170458.1"/>
    <property type="molecule type" value="Genomic_DNA"/>
</dbReference>
<gene>
    <name evidence="2" type="ORF">ACFSOY_10635</name>
</gene>
<keyword evidence="1" id="KW-0812">Transmembrane</keyword>
<feature type="transmembrane region" description="Helical" evidence="1">
    <location>
        <begin position="121"/>
        <end position="139"/>
    </location>
</feature>
<reference evidence="3" key="1">
    <citation type="journal article" date="2019" name="Int. J. Syst. Evol. Microbiol.">
        <title>The Global Catalogue of Microorganisms (GCM) 10K type strain sequencing project: providing services to taxonomists for standard genome sequencing and annotation.</title>
        <authorList>
            <consortium name="The Broad Institute Genomics Platform"/>
            <consortium name="The Broad Institute Genome Sequencing Center for Infectious Disease"/>
            <person name="Wu L."/>
            <person name="Ma J."/>
        </authorList>
    </citation>
    <scope>NUCLEOTIDE SEQUENCE [LARGE SCALE GENOMIC DNA]</scope>
    <source>
        <strain evidence="3">CGMCC 1.13574</strain>
    </source>
</reference>
<organism evidence="2 3">
    <name type="scientific">Tumebacillus lipolyticus</name>
    <dbReference type="NCBI Taxonomy" id="1280370"/>
    <lineage>
        <taxon>Bacteria</taxon>
        <taxon>Bacillati</taxon>
        <taxon>Bacillota</taxon>
        <taxon>Bacilli</taxon>
        <taxon>Bacillales</taxon>
        <taxon>Alicyclobacillaceae</taxon>
        <taxon>Tumebacillus</taxon>
    </lineage>
</organism>
<dbReference type="Gene3D" id="3.40.50.1820">
    <property type="entry name" value="alpha/beta hydrolase"/>
    <property type="match status" value="2"/>
</dbReference>
<dbReference type="InterPro" id="IPR029058">
    <property type="entry name" value="AB_hydrolase_fold"/>
</dbReference>
<name>A0ABW4ZYI3_9BACL</name>
<dbReference type="InterPro" id="IPR050583">
    <property type="entry name" value="Mycobacterial_A85_antigen"/>
</dbReference>
<dbReference type="RefSeq" id="WP_386046423.1">
    <property type="nucleotide sequence ID" value="NZ_JBHUIO010000005.1"/>
</dbReference>
<dbReference type="GO" id="GO:0016787">
    <property type="term" value="F:hydrolase activity"/>
    <property type="evidence" value="ECO:0007669"/>
    <property type="project" value="UniProtKB-KW"/>
</dbReference>
<evidence type="ECO:0000313" key="2">
    <source>
        <dbReference type="EMBL" id="MFD2170458.1"/>
    </source>
</evidence>
<keyword evidence="1" id="KW-1133">Transmembrane helix</keyword>
<keyword evidence="1" id="KW-0472">Membrane</keyword>
<comment type="caution">
    <text evidence="2">The sequence shown here is derived from an EMBL/GenBank/DDBJ whole genome shotgun (WGS) entry which is preliminary data.</text>
</comment>
<accession>A0ABW4ZYI3</accession>
<protein>
    <submittedName>
        <fullName evidence="2">Alpha/beta hydrolase</fullName>
    </submittedName>
</protein>